<proteinExistence type="inferred from homology"/>
<evidence type="ECO:0000256" key="4">
    <source>
        <dbReference type="ARBA" id="ARBA00022452"/>
    </source>
</evidence>
<keyword evidence="8" id="KW-0408">Iron</keyword>
<dbReference type="Pfam" id="PF07715">
    <property type="entry name" value="Plug"/>
    <property type="match status" value="1"/>
</dbReference>
<evidence type="ECO:0000256" key="1">
    <source>
        <dbReference type="ARBA" id="ARBA00004571"/>
    </source>
</evidence>
<feature type="domain" description="TonB-dependent receptor-like beta-barrel" evidence="18">
    <location>
        <begin position="271"/>
        <end position="693"/>
    </location>
</feature>
<dbReference type="GO" id="GO:0009279">
    <property type="term" value="C:cell outer membrane"/>
    <property type="evidence" value="ECO:0007669"/>
    <property type="project" value="UniProtKB-SubCell"/>
</dbReference>
<evidence type="ECO:0000256" key="11">
    <source>
        <dbReference type="ARBA" id="ARBA00023136"/>
    </source>
</evidence>
<evidence type="ECO:0000256" key="6">
    <source>
        <dbReference type="ARBA" id="ARBA00022692"/>
    </source>
</evidence>
<dbReference type="NCBIfam" id="TIGR01783">
    <property type="entry name" value="TonB-siderophor"/>
    <property type="match status" value="1"/>
</dbReference>
<keyword evidence="9" id="KW-0406">Ion transport</keyword>
<evidence type="ECO:0000313" key="21">
    <source>
        <dbReference type="Proteomes" id="UP000318141"/>
    </source>
</evidence>
<keyword evidence="3 14" id="KW-0813">Transport</keyword>
<dbReference type="GO" id="GO:0015344">
    <property type="term" value="F:siderophore uptake transmembrane transporter activity"/>
    <property type="evidence" value="ECO:0007669"/>
    <property type="project" value="TreeGrafter"/>
</dbReference>
<evidence type="ECO:0000256" key="8">
    <source>
        <dbReference type="ARBA" id="ARBA00023004"/>
    </source>
</evidence>
<dbReference type="InterPro" id="IPR036942">
    <property type="entry name" value="Beta-barrel_TonB_sf"/>
</dbReference>
<dbReference type="Gene3D" id="2.40.170.20">
    <property type="entry name" value="TonB-dependent receptor, beta-barrel domain"/>
    <property type="match status" value="1"/>
</dbReference>
<evidence type="ECO:0000256" key="16">
    <source>
        <dbReference type="RuleBase" id="RU003357"/>
    </source>
</evidence>
<keyword evidence="6 14" id="KW-0812">Transmembrane</keyword>
<dbReference type="SUPFAM" id="SSF56935">
    <property type="entry name" value="Porins"/>
    <property type="match status" value="1"/>
</dbReference>
<keyword evidence="10 16" id="KW-0798">TonB box</keyword>
<reference evidence="20 21" key="1">
    <citation type="submission" date="2019-07" db="EMBL/GenBank/DDBJ databases">
        <title>Genome sequencing of lignin-degrading bacterial isolates.</title>
        <authorList>
            <person name="Gladden J."/>
        </authorList>
    </citation>
    <scope>NUCLEOTIDE SEQUENCE [LARGE SCALE GENOMIC DNA]</scope>
    <source>
        <strain evidence="20 21">J11</strain>
    </source>
</reference>
<evidence type="ECO:0000256" key="15">
    <source>
        <dbReference type="PROSITE-ProRule" id="PRU10144"/>
    </source>
</evidence>
<accession>A0A562BFC3</accession>
<dbReference type="InterPro" id="IPR037066">
    <property type="entry name" value="Plug_dom_sf"/>
</dbReference>
<evidence type="ECO:0000256" key="12">
    <source>
        <dbReference type="ARBA" id="ARBA00023170"/>
    </source>
</evidence>
<comment type="subcellular location">
    <subcellularLocation>
        <location evidence="1 14">Cell outer membrane</location>
        <topology evidence="1 14">Multi-pass membrane protein</topology>
    </subcellularLocation>
</comment>
<feature type="short sequence motif" description="TonB C-terminal box" evidence="15">
    <location>
        <begin position="706"/>
        <end position="723"/>
    </location>
</feature>
<feature type="domain" description="TonB-dependent receptor plug" evidence="19">
    <location>
        <begin position="84"/>
        <end position="185"/>
    </location>
</feature>
<evidence type="ECO:0000256" key="14">
    <source>
        <dbReference type="PROSITE-ProRule" id="PRU01360"/>
    </source>
</evidence>
<evidence type="ECO:0000256" key="9">
    <source>
        <dbReference type="ARBA" id="ARBA00023065"/>
    </source>
</evidence>
<dbReference type="Proteomes" id="UP000318141">
    <property type="component" value="Unassembled WGS sequence"/>
</dbReference>
<keyword evidence="13 14" id="KW-0998">Cell outer membrane</keyword>
<dbReference type="PROSITE" id="PS52016">
    <property type="entry name" value="TONB_DEPENDENT_REC_3"/>
    <property type="match status" value="1"/>
</dbReference>
<name>A0A562BFC3_9BURK</name>
<dbReference type="EMBL" id="VLJN01000023">
    <property type="protein sequence ID" value="TWG83882.1"/>
    <property type="molecule type" value="Genomic_DNA"/>
</dbReference>
<dbReference type="GO" id="GO:0038023">
    <property type="term" value="F:signaling receptor activity"/>
    <property type="evidence" value="ECO:0007669"/>
    <property type="project" value="InterPro"/>
</dbReference>
<evidence type="ECO:0000256" key="5">
    <source>
        <dbReference type="ARBA" id="ARBA00022496"/>
    </source>
</evidence>
<evidence type="ECO:0000259" key="18">
    <source>
        <dbReference type="Pfam" id="PF00593"/>
    </source>
</evidence>
<keyword evidence="12 20" id="KW-0675">Receptor</keyword>
<dbReference type="CDD" id="cd01347">
    <property type="entry name" value="ligand_gated_channel"/>
    <property type="match status" value="1"/>
</dbReference>
<comment type="similarity">
    <text evidence="2 14 16">Belongs to the TonB-dependent receptor family.</text>
</comment>
<keyword evidence="21" id="KW-1185">Reference proteome</keyword>
<evidence type="ECO:0000256" key="13">
    <source>
        <dbReference type="ARBA" id="ARBA00023237"/>
    </source>
</evidence>
<evidence type="ECO:0000313" key="20">
    <source>
        <dbReference type="EMBL" id="TWG83882.1"/>
    </source>
</evidence>
<keyword evidence="11 14" id="KW-0472">Membrane</keyword>
<dbReference type="InterPro" id="IPR039426">
    <property type="entry name" value="TonB-dep_rcpt-like"/>
</dbReference>
<dbReference type="PANTHER" id="PTHR32552:SF82">
    <property type="entry name" value="FCUA PROTEIN"/>
    <property type="match status" value="1"/>
</dbReference>
<keyword evidence="4 14" id="KW-1134">Transmembrane beta strand</keyword>
<sequence>MSVNSSRPAHARVARPRKRMVSMGAHALVALGATVSAAALAQQAEAGPAEAALPPVTVSAAAVEDVGPQLEKKVSSGALGARSQLDTPFSTAIVSGEDLADRQVSKLGDVLALDASASDNSNAYNAWAAYLTVRGMQLDWQNAFKINGLPYVGYGITLPYEQLEQVELLKGASGFMYGFGNPGGTVNYVTRKPTDEPVRSIELGYRSAHIWTEHVDLGGRVGPDNMFGYRLNVTHEEGKPYNAVGINRDSVSLALDARVTRDLTLTFDTLYQKRRTFGQTPSIYTGVLAGTTLPGVISGRGGLYSGNDQHFYSNLQLYTAGLRYAINPDWTLSTNYSFSKASRSRNESTFYLADAAGNFSDFRYDGSEAHQFNQWQMMLEGSFRTGPLAHQLVVGTAWQQQVNRYSASTVWEDLGTGNLLVPDVRRYFSFQPFTKYRNSDITQKSIFASDTVQLSQRWSVLAGLRYTNYEQNGYTTTGQVSSNYGKNGVITPTVALMFKPVPTTTLYASYVEALEPGSVVSDIYANRGELFNPLRSKQYEAGVKTEQGRWSATGALFRIERAAEYANSENFLVRDGRSIFQGLELAAAARLGSQWELGGSLMWLDSEIDRAANFVGNRVPGAPRFVLAGRVAYRVPMLPGLRLGFDAKYTGATQLRAANDIELPGYTVLNFGATYATRVAGKDVTLRAGINNLTNKRYWNFQYADYIQPADPRSVAVTAKVAF</sequence>
<dbReference type="AlphaFoldDB" id="A0A562BFC3"/>
<comment type="caution">
    <text evidence="20">The sequence shown here is derived from an EMBL/GenBank/DDBJ whole genome shotgun (WGS) entry which is preliminary data.</text>
</comment>
<dbReference type="InterPro" id="IPR012910">
    <property type="entry name" value="Plug_dom"/>
</dbReference>
<feature type="signal peptide" evidence="17">
    <location>
        <begin position="1"/>
        <end position="41"/>
    </location>
</feature>
<dbReference type="InterPro" id="IPR010917">
    <property type="entry name" value="TonB_rcpt_CS"/>
</dbReference>
<evidence type="ECO:0000256" key="10">
    <source>
        <dbReference type="ARBA" id="ARBA00023077"/>
    </source>
</evidence>
<dbReference type="PROSITE" id="PS01156">
    <property type="entry name" value="TONB_DEPENDENT_REC_2"/>
    <property type="match status" value="1"/>
</dbReference>
<evidence type="ECO:0000256" key="7">
    <source>
        <dbReference type="ARBA" id="ARBA00022729"/>
    </source>
</evidence>
<evidence type="ECO:0000256" key="17">
    <source>
        <dbReference type="SAM" id="SignalP"/>
    </source>
</evidence>
<dbReference type="PANTHER" id="PTHR32552">
    <property type="entry name" value="FERRICHROME IRON RECEPTOR-RELATED"/>
    <property type="match status" value="1"/>
</dbReference>
<keyword evidence="7 17" id="KW-0732">Signal</keyword>
<dbReference type="GO" id="GO:0015891">
    <property type="term" value="P:siderophore transport"/>
    <property type="evidence" value="ECO:0007669"/>
    <property type="project" value="InterPro"/>
</dbReference>
<evidence type="ECO:0000259" key="19">
    <source>
        <dbReference type="Pfam" id="PF07715"/>
    </source>
</evidence>
<organism evidence="20 21">
    <name type="scientific">Cupriavidus gilardii J11</name>
    <dbReference type="NCBI Taxonomy" id="936133"/>
    <lineage>
        <taxon>Bacteria</taxon>
        <taxon>Pseudomonadati</taxon>
        <taxon>Pseudomonadota</taxon>
        <taxon>Betaproteobacteria</taxon>
        <taxon>Burkholderiales</taxon>
        <taxon>Burkholderiaceae</taxon>
        <taxon>Cupriavidus</taxon>
    </lineage>
</organism>
<dbReference type="Gene3D" id="2.170.130.10">
    <property type="entry name" value="TonB-dependent receptor, plug domain"/>
    <property type="match status" value="1"/>
</dbReference>
<gene>
    <name evidence="20" type="ORF">L602_000300000970</name>
</gene>
<evidence type="ECO:0000256" key="2">
    <source>
        <dbReference type="ARBA" id="ARBA00009810"/>
    </source>
</evidence>
<dbReference type="InterPro" id="IPR000531">
    <property type="entry name" value="Beta-barrel_TonB"/>
</dbReference>
<evidence type="ECO:0000256" key="3">
    <source>
        <dbReference type="ARBA" id="ARBA00022448"/>
    </source>
</evidence>
<keyword evidence="5" id="KW-0410">Iron transport</keyword>
<dbReference type="Pfam" id="PF00593">
    <property type="entry name" value="TonB_dep_Rec_b-barrel"/>
    <property type="match status" value="1"/>
</dbReference>
<protein>
    <submittedName>
        <fullName evidence="20">Iron complex outermembrane receptor protein</fullName>
    </submittedName>
</protein>
<feature type="chain" id="PRO_5022085358" evidence="17">
    <location>
        <begin position="42"/>
        <end position="723"/>
    </location>
</feature>
<dbReference type="InterPro" id="IPR010105">
    <property type="entry name" value="TonB_sidphr_rcpt"/>
</dbReference>